<dbReference type="InterPro" id="IPR051534">
    <property type="entry name" value="CBASS_pafABC_assoc_protein"/>
</dbReference>
<dbReference type="InterPro" id="IPR026881">
    <property type="entry name" value="WYL_dom"/>
</dbReference>
<feature type="domain" description="WCX" evidence="2">
    <location>
        <begin position="317"/>
        <end position="390"/>
    </location>
</feature>
<dbReference type="Proteomes" id="UP000461880">
    <property type="component" value="Unassembled WGS sequence"/>
</dbReference>
<dbReference type="PANTHER" id="PTHR34580:SF1">
    <property type="entry name" value="PROTEIN PAFC"/>
    <property type="match status" value="1"/>
</dbReference>
<reference evidence="3 4" key="1">
    <citation type="submission" date="2019-08" db="EMBL/GenBank/DDBJ databases">
        <title>In-depth cultivation of the pig gut microbiome towards novel bacterial diversity and tailored functional studies.</title>
        <authorList>
            <person name="Wylensek D."/>
            <person name="Hitch T.C.A."/>
            <person name="Clavel T."/>
        </authorList>
    </citation>
    <scope>NUCLEOTIDE SEQUENCE [LARGE SCALE GENOMIC DNA]</scope>
    <source>
        <strain evidence="3 4">Oil+RF-744-GAM-WT-6</strain>
    </source>
</reference>
<feature type="domain" description="WYL" evidence="1">
    <location>
        <begin position="216"/>
        <end position="289"/>
    </location>
</feature>
<dbReference type="InterPro" id="IPR057727">
    <property type="entry name" value="WCX_dom"/>
</dbReference>
<dbReference type="AlphaFoldDB" id="A0A7X2TGK8"/>
<dbReference type="EMBL" id="VUMN01000028">
    <property type="protein sequence ID" value="MSS59330.1"/>
    <property type="molecule type" value="Genomic_DNA"/>
</dbReference>
<comment type="caution">
    <text evidence="3">The sequence shown here is derived from an EMBL/GenBank/DDBJ whole genome shotgun (WGS) entry which is preliminary data.</text>
</comment>
<sequence length="420" mass="47718">MKEKRSQKRSNSEKECSRRIAGHQICICKEQKTDAELETMILPDHWDHLFLILMISRTGRSTVRHTVQCIKRYNSSMKKDEAIASVLMVQEILQSQSDEQHRISMPELSAALELEGVPSGRRVIYACVQALKNRGVPVHFSRSGGKQGYWIDHLLTPAEAFVVTDLITQSPSLSSETAERLSDRIRGLLSEADQKLLKLPQSPLPKTGNDEVLMTIEILLKAISRGSAAEFRYFDRTLSGERSYRRNGIYYHMVPYAIVSDASRYYCIFRDSAHQDFSNYRIDKMDSVQDTGIPEPLMPFDLERYLQSSFRMYHGTPVTITVEFDLSLLNQVLDQFGQDLLISKVTDHTFTASIRSAVTPTMIGWLLQFYDRIRVIAPDSLIEEFCRIAASINSTYNGKELEASHGRITGTEAGEASEHH</sequence>
<organism evidence="3 4">
    <name type="scientific">Stecheria intestinalis</name>
    <dbReference type="NCBI Taxonomy" id="2606630"/>
    <lineage>
        <taxon>Bacteria</taxon>
        <taxon>Bacillati</taxon>
        <taxon>Bacillota</taxon>
        <taxon>Erysipelotrichia</taxon>
        <taxon>Erysipelotrichales</taxon>
        <taxon>Erysipelotrichaceae</taxon>
        <taxon>Stecheria</taxon>
    </lineage>
</organism>
<dbReference type="PANTHER" id="PTHR34580">
    <property type="match status" value="1"/>
</dbReference>
<dbReference type="Pfam" id="PF13280">
    <property type="entry name" value="WYL"/>
    <property type="match status" value="1"/>
</dbReference>
<proteinExistence type="predicted"/>
<keyword evidence="4" id="KW-1185">Reference proteome</keyword>
<evidence type="ECO:0000259" key="1">
    <source>
        <dbReference type="Pfam" id="PF13280"/>
    </source>
</evidence>
<dbReference type="Pfam" id="PF25583">
    <property type="entry name" value="WCX"/>
    <property type="match status" value="1"/>
</dbReference>
<evidence type="ECO:0000259" key="2">
    <source>
        <dbReference type="Pfam" id="PF25583"/>
    </source>
</evidence>
<name>A0A7X2TGK8_9FIRM</name>
<accession>A0A7X2TGK8</accession>
<protein>
    <submittedName>
        <fullName evidence="3">WYL domain-containing protein</fullName>
    </submittedName>
</protein>
<evidence type="ECO:0000313" key="4">
    <source>
        <dbReference type="Proteomes" id="UP000461880"/>
    </source>
</evidence>
<gene>
    <name evidence="3" type="ORF">FYJ51_10545</name>
</gene>
<dbReference type="PROSITE" id="PS52050">
    <property type="entry name" value="WYL"/>
    <property type="match status" value="1"/>
</dbReference>
<evidence type="ECO:0000313" key="3">
    <source>
        <dbReference type="EMBL" id="MSS59330.1"/>
    </source>
</evidence>